<dbReference type="PANTHER" id="PTHR14021:SF15">
    <property type="entry name" value="IRON-SULFUR CLUSTER CO-CHAPERONE PROTEIN HSCB"/>
    <property type="match status" value="1"/>
</dbReference>
<dbReference type="GO" id="GO:0001671">
    <property type="term" value="F:ATPase activator activity"/>
    <property type="evidence" value="ECO:0007669"/>
    <property type="project" value="InterPro"/>
</dbReference>
<comment type="function">
    <text evidence="3 4">Co-chaperone involved in the maturation of iron-sulfur cluster-containing proteins. Seems to help targeting proteins to be folded toward HscA.</text>
</comment>
<dbReference type="Proteomes" id="UP000277294">
    <property type="component" value="Unassembled WGS sequence"/>
</dbReference>
<dbReference type="Gene3D" id="1.10.287.110">
    <property type="entry name" value="DnaJ domain"/>
    <property type="match status" value="1"/>
</dbReference>
<dbReference type="PROSITE" id="PS50076">
    <property type="entry name" value="DNAJ_2"/>
    <property type="match status" value="1"/>
</dbReference>
<protein>
    <recommendedName>
        <fullName evidence="4">Co-chaperone protein HscB homolog</fullName>
    </recommendedName>
</protein>
<reference evidence="6 7" key="1">
    <citation type="submission" date="2018-10" db="EMBL/GenBank/DDBJ databases">
        <authorList>
            <person name="Criscuolo A."/>
        </authorList>
    </citation>
    <scope>NUCLEOTIDE SEQUENCE [LARGE SCALE GENOMIC DNA]</scope>
    <source>
        <strain evidence="6">DnA1</strain>
    </source>
</reference>
<dbReference type="RefSeq" id="WP_124079844.1">
    <property type="nucleotide sequence ID" value="NZ_UWPJ01000018.1"/>
</dbReference>
<sequence>MQQDPDHFDLLGMPRGFALDRDALDRAWRDVQAKVHPDRHAAGSAQERRVAMQWASRANEAYGVLRSPLARARYLCERAGVDLQVETNTAMTPAFLMQQMEWREGLEEARARRDAAALEALAGELAQARRGMVQEVGELLDRRHDYAAAAVRVREWMFIEKFSDEVDAAVDALAEQD</sequence>
<evidence type="ECO:0000256" key="4">
    <source>
        <dbReference type="HAMAP-Rule" id="MF_00682"/>
    </source>
</evidence>
<comment type="similarity">
    <text evidence="1 4">Belongs to the HscB family.</text>
</comment>
<dbReference type="InterPro" id="IPR036869">
    <property type="entry name" value="J_dom_sf"/>
</dbReference>
<dbReference type="AlphaFoldDB" id="A0A3P4B219"/>
<dbReference type="InterPro" id="IPR009073">
    <property type="entry name" value="HscB_oligo_C"/>
</dbReference>
<keyword evidence="7" id="KW-1185">Reference proteome</keyword>
<dbReference type="HAMAP" id="MF_00682">
    <property type="entry name" value="HscB"/>
    <property type="match status" value="1"/>
</dbReference>
<dbReference type="InterPro" id="IPR004640">
    <property type="entry name" value="HscB"/>
</dbReference>
<feature type="domain" description="J" evidence="5">
    <location>
        <begin position="6"/>
        <end position="80"/>
    </location>
</feature>
<dbReference type="Gene3D" id="1.20.1280.20">
    <property type="entry name" value="HscB, C-terminal domain"/>
    <property type="match status" value="1"/>
</dbReference>
<dbReference type="PANTHER" id="PTHR14021">
    <property type="entry name" value="IRON-SULFUR CLUSTER CO-CHAPERONE PROTEIN HSCB"/>
    <property type="match status" value="1"/>
</dbReference>
<dbReference type="EMBL" id="UWPJ01000018">
    <property type="protein sequence ID" value="VCU70333.1"/>
    <property type="molecule type" value="Genomic_DNA"/>
</dbReference>
<evidence type="ECO:0000259" key="5">
    <source>
        <dbReference type="PROSITE" id="PS50076"/>
    </source>
</evidence>
<dbReference type="GO" id="GO:1990230">
    <property type="term" value="C:iron-sulfur cluster transfer complex"/>
    <property type="evidence" value="ECO:0007669"/>
    <property type="project" value="TreeGrafter"/>
</dbReference>
<evidence type="ECO:0000256" key="3">
    <source>
        <dbReference type="ARBA" id="ARBA00025596"/>
    </source>
</evidence>
<dbReference type="CDD" id="cd06257">
    <property type="entry name" value="DnaJ"/>
    <property type="match status" value="1"/>
</dbReference>
<dbReference type="SMART" id="SM00271">
    <property type="entry name" value="DnaJ"/>
    <property type="match status" value="1"/>
</dbReference>
<evidence type="ECO:0000256" key="2">
    <source>
        <dbReference type="ARBA" id="ARBA00023186"/>
    </source>
</evidence>
<gene>
    <name evidence="4" type="primary">hscB</name>
    <name evidence="6" type="ORF">PIGHUM_02403</name>
</gene>
<evidence type="ECO:0000256" key="1">
    <source>
        <dbReference type="ARBA" id="ARBA00010476"/>
    </source>
</evidence>
<dbReference type="GO" id="GO:0051259">
    <property type="term" value="P:protein complex oligomerization"/>
    <property type="evidence" value="ECO:0007669"/>
    <property type="project" value="InterPro"/>
</dbReference>
<dbReference type="GO" id="GO:0044571">
    <property type="term" value="P:[2Fe-2S] cluster assembly"/>
    <property type="evidence" value="ECO:0007669"/>
    <property type="project" value="InterPro"/>
</dbReference>
<comment type="subunit">
    <text evidence="4">Interacts with HscA and stimulates its ATPase activity.</text>
</comment>
<proteinExistence type="inferred from homology"/>
<organism evidence="6 7">
    <name type="scientific">Pigmentiphaga humi</name>
    <dbReference type="NCBI Taxonomy" id="2478468"/>
    <lineage>
        <taxon>Bacteria</taxon>
        <taxon>Pseudomonadati</taxon>
        <taxon>Pseudomonadota</taxon>
        <taxon>Betaproteobacteria</taxon>
        <taxon>Burkholderiales</taxon>
        <taxon>Alcaligenaceae</taxon>
        <taxon>Pigmentiphaga</taxon>
    </lineage>
</organism>
<dbReference type="SUPFAM" id="SSF46565">
    <property type="entry name" value="Chaperone J-domain"/>
    <property type="match status" value="1"/>
</dbReference>
<name>A0A3P4B219_9BURK</name>
<dbReference type="GO" id="GO:0051087">
    <property type="term" value="F:protein-folding chaperone binding"/>
    <property type="evidence" value="ECO:0007669"/>
    <property type="project" value="InterPro"/>
</dbReference>
<dbReference type="GO" id="GO:0006457">
    <property type="term" value="P:protein folding"/>
    <property type="evidence" value="ECO:0007669"/>
    <property type="project" value="UniProtKB-UniRule"/>
</dbReference>
<dbReference type="Pfam" id="PF07743">
    <property type="entry name" value="HSCB_C"/>
    <property type="match status" value="1"/>
</dbReference>
<dbReference type="InterPro" id="IPR001623">
    <property type="entry name" value="DnaJ_domain"/>
</dbReference>
<dbReference type="SUPFAM" id="SSF47144">
    <property type="entry name" value="HSC20 (HSCB), C-terminal oligomerisation domain"/>
    <property type="match status" value="1"/>
</dbReference>
<dbReference type="InterPro" id="IPR036386">
    <property type="entry name" value="HscB_C_sf"/>
</dbReference>
<evidence type="ECO:0000313" key="7">
    <source>
        <dbReference type="Proteomes" id="UP000277294"/>
    </source>
</evidence>
<dbReference type="NCBIfam" id="TIGR00714">
    <property type="entry name" value="hscB"/>
    <property type="match status" value="1"/>
</dbReference>
<evidence type="ECO:0000313" key="6">
    <source>
        <dbReference type="EMBL" id="VCU70333.1"/>
    </source>
</evidence>
<accession>A0A3P4B219</accession>
<dbReference type="NCBIfam" id="NF002935">
    <property type="entry name" value="PRK03578.1"/>
    <property type="match status" value="1"/>
</dbReference>
<dbReference type="OrthoDB" id="287587at2"/>
<keyword evidence="2 4" id="KW-0143">Chaperone</keyword>